<evidence type="ECO:0000256" key="4">
    <source>
        <dbReference type="ARBA" id="ARBA00023163"/>
    </source>
</evidence>
<dbReference type="InterPro" id="IPR000847">
    <property type="entry name" value="LysR_HTH_N"/>
</dbReference>
<dbReference type="Pfam" id="PF03466">
    <property type="entry name" value="LysR_substrate"/>
    <property type="match status" value="1"/>
</dbReference>
<evidence type="ECO:0000313" key="7">
    <source>
        <dbReference type="Proteomes" id="UP000028875"/>
    </source>
</evidence>
<dbReference type="Pfam" id="PF00126">
    <property type="entry name" value="HTH_1"/>
    <property type="match status" value="1"/>
</dbReference>
<dbReference type="CDD" id="cd05466">
    <property type="entry name" value="PBP2_LTTR_substrate"/>
    <property type="match status" value="1"/>
</dbReference>
<dbReference type="GO" id="GO:0003700">
    <property type="term" value="F:DNA-binding transcription factor activity"/>
    <property type="evidence" value="ECO:0007669"/>
    <property type="project" value="InterPro"/>
</dbReference>
<dbReference type="SUPFAM" id="SSF53850">
    <property type="entry name" value="Periplasmic binding protein-like II"/>
    <property type="match status" value="1"/>
</dbReference>
<reference evidence="7" key="2">
    <citation type="submission" date="2014-05" db="EMBL/GenBank/DDBJ databases">
        <title>Draft genome sequence of Virgibacillus massiliensis Vm-5.</title>
        <authorList>
            <person name="Khelaifia S."/>
            <person name="Croce O."/>
            <person name="Lagier J.C."/>
            <person name="Raoult D."/>
        </authorList>
    </citation>
    <scope>NUCLEOTIDE SEQUENCE [LARGE SCALE GENOMIC DNA]</scope>
    <source>
        <strain evidence="7">Vm-5</strain>
    </source>
</reference>
<organism evidence="6 7">
    <name type="scientific">Virgibacillus massiliensis</name>
    <dbReference type="NCBI Taxonomy" id="1462526"/>
    <lineage>
        <taxon>Bacteria</taxon>
        <taxon>Bacillati</taxon>
        <taxon>Bacillota</taxon>
        <taxon>Bacilli</taxon>
        <taxon>Bacillales</taxon>
        <taxon>Bacillaceae</taxon>
        <taxon>Virgibacillus</taxon>
    </lineage>
</organism>
<dbReference type="RefSeq" id="WP_021291962.1">
    <property type="nucleotide sequence ID" value="NZ_BNER01000004.1"/>
</dbReference>
<dbReference type="InterPro" id="IPR005119">
    <property type="entry name" value="LysR_subst-bd"/>
</dbReference>
<evidence type="ECO:0000313" key="6">
    <source>
        <dbReference type="EMBL" id="CDQ40505.1"/>
    </source>
</evidence>
<dbReference type="InterPro" id="IPR036390">
    <property type="entry name" value="WH_DNA-bd_sf"/>
</dbReference>
<evidence type="ECO:0000256" key="1">
    <source>
        <dbReference type="ARBA" id="ARBA00009437"/>
    </source>
</evidence>
<dbReference type="GO" id="GO:0032993">
    <property type="term" value="C:protein-DNA complex"/>
    <property type="evidence" value="ECO:0007669"/>
    <property type="project" value="TreeGrafter"/>
</dbReference>
<evidence type="ECO:0000256" key="2">
    <source>
        <dbReference type="ARBA" id="ARBA00023015"/>
    </source>
</evidence>
<dbReference type="EMBL" id="CCDP010000002">
    <property type="protein sequence ID" value="CDQ40505.1"/>
    <property type="molecule type" value="Genomic_DNA"/>
</dbReference>
<dbReference type="Gene3D" id="1.10.10.10">
    <property type="entry name" value="Winged helix-like DNA-binding domain superfamily/Winged helix DNA-binding domain"/>
    <property type="match status" value="1"/>
</dbReference>
<dbReference type="InterPro" id="IPR036388">
    <property type="entry name" value="WH-like_DNA-bd_sf"/>
</dbReference>
<dbReference type="PROSITE" id="PS50931">
    <property type="entry name" value="HTH_LYSR"/>
    <property type="match status" value="1"/>
</dbReference>
<accession>A0A024QEA4</accession>
<reference evidence="6 7" key="1">
    <citation type="submission" date="2014-03" db="EMBL/GenBank/DDBJ databases">
        <authorList>
            <person name="Urmite Genomes U."/>
        </authorList>
    </citation>
    <scope>NUCLEOTIDE SEQUENCE [LARGE SCALE GENOMIC DNA]</scope>
    <source>
        <strain evidence="6 7">Vm-5</strain>
    </source>
</reference>
<evidence type="ECO:0000256" key="3">
    <source>
        <dbReference type="ARBA" id="ARBA00023125"/>
    </source>
</evidence>
<dbReference type="STRING" id="1462526.BN990_02830"/>
<comment type="caution">
    <text evidence="6">The sequence shown here is derived from an EMBL/GenBank/DDBJ whole genome shotgun (WGS) entry which is preliminary data.</text>
</comment>
<keyword evidence="7" id="KW-1185">Reference proteome</keyword>
<comment type="similarity">
    <text evidence="1">Belongs to the LysR transcriptional regulatory family.</text>
</comment>
<evidence type="ECO:0000259" key="5">
    <source>
        <dbReference type="PROSITE" id="PS50931"/>
    </source>
</evidence>
<name>A0A024QEA4_9BACI</name>
<protein>
    <submittedName>
        <fullName evidence="6">HTH-type transcriptional regulator GltC</fullName>
    </submittedName>
</protein>
<feature type="domain" description="HTH lysR-type" evidence="5">
    <location>
        <begin position="1"/>
        <end position="58"/>
    </location>
</feature>
<gene>
    <name evidence="6" type="primary">gltC_2</name>
    <name evidence="6" type="ORF">BN990_02830</name>
</gene>
<keyword evidence="2" id="KW-0805">Transcription regulation</keyword>
<dbReference type="OrthoDB" id="9803735at2"/>
<sequence length="300" mass="34120">MEMRHLRYFQTIANEGQITKAANKLHMAQPPLSQSLKSLEEELGVKLMERHGRKMELTDAGTVLYNHVDKLFHTLEETITEVKETGEGTKGTISIGCVKTCFSQIPKQMKRFQQKFPHIRFHLKEGDSYLLAEQLHNRDIDLAIIRLPLEMHAFDSLALPEEKYVAVLPEEWCNPSITSTTMEQLNAFPLLLLHRISGIGQYELILDQFENFGLSPTIVCECPDVDMILQLVSEEVGATIVPESTLSGHPLRGVRTLTIEDNTIISKSSLIWLKERYLSKSTRNFIELFQTAALEEEVPS</sequence>
<proteinExistence type="inferred from homology"/>
<dbReference type="AlphaFoldDB" id="A0A024QEA4"/>
<keyword evidence="3" id="KW-0238">DNA-binding</keyword>
<dbReference type="GO" id="GO:0003677">
    <property type="term" value="F:DNA binding"/>
    <property type="evidence" value="ECO:0007669"/>
    <property type="project" value="UniProtKB-KW"/>
</dbReference>
<dbReference type="SUPFAM" id="SSF46785">
    <property type="entry name" value="Winged helix' DNA-binding domain"/>
    <property type="match status" value="1"/>
</dbReference>
<dbReference type="Proteomes" id="UP000028875">
    <property type="component" value="Unassembled WGS sequence"/>
</dbReference>
<dbReference type="PRINTS" id="PR00039">
    <property type="entry name" value="HTHLYSR"/>
</dbReference>
<dbReference type="FunFam" id="1.10.10.10:FF:000001">
    <property type="entry name" value="LysR family transcriptional regulator"/>
    <property type="match status" value="1"/>
</dbReference>
<dbReference type="PANTHER" id="PTHR30346:SF28">
    <property type="entry name" value="HTH-TYPE TRANSCRIPTIONAL REGULATOR CYNR"/>
    <property type="match status" value="1"/>
</dbReference>
<dbReference type="PANTHER" id="PTHR30346">
    <property type="entry name" value="TRANSCRIPTIONAL DUAL REGULATOR HCAR-RELATED"/>
    <property type="match status" value="1"/>
</dbReference>
<dbReference type="Gene3D" id="3.40.190.290">
    <property type="match status" value="1"/>
</dbReference>
<dbReference type="eggNOG" id="COG0583">
    <property type="taxonomic scope" value="Bacteria"/>
</dbReference>
<keyword evidence="4" id="KW-0804">Transcription</keyword>